<reference evidence="1" key="1">
    <citation type="submission" date="2019-09" db="EMBL/GenBank/DDBJ databases">
        <title>Draft genome sequences of 48 bacterial type strains from the CCUG.</title>
        <authorList>
            <person name="Tunovic T."/>
            <person name="Pineiro-Iglesias B."/>
            <person name="Unosson C."/>
            <person name="Inganas E."/>
            <person name="Ohlen M."/>
            <person name="Cardew S."/>
            <person name="Jensie-Markopoulos S."/>
            <person name="Salva-Serra F."/>
            <person name="Jaen-Luchoro D."/>
            <person name="Karlsson R."/>
            <person name="Svensson-Stadler L."/>
            <person name="Chun J."/>
            <person name="Moore E."/>
        </authorList>
    </citation>
    <scope>NUCLEOTIDE SEQUENCE</scope>
    <source>
        <strain evidence="1">CCUG 15333</strain>
    </source>
</reference>
<proteinExistence type="predicted"/>
<dbReference type="RefSeq" id="WP_151045034.1">
    <property type="nucleotide sequence ID" value="NZ_CATYED010000010.1"/>
</dbReference>
<accession>A0A6A1R0R5</accession>
<evidence type="ECO:0000313" key="1">
    <source>
        <dbReference type="EMBL" id="KAB0585881.1"/>
    </source>
</evidence>
<name>A0A6A1R0R5_9BURK</name>
<sequence>MNDTNQLPANEDVLVLDDAKYFLVVAFSTAYNDADAPAYLHLRDVIGQTCIGSCIQNFDGTWQSRLNVILDDESNSDSLLIGDYDSRVDGIVHLWQQRKKAFCI</sequence>
<organism evidence="1">
    <name type="scientific">Comamonas kerstersii</name>
    <dbReference type="NCBI Taxonomy" id="225992"/>
    <lineage>
        <taxon>Bacteria</taxon>
        <taxon>Pseudomonadati</taxon>
        <taxon>Pseudomonadota</taxon>
        <taxon>Betaproteobacteria</taxon>
        <taxon>Burkholderiales</taxon>
        <taxon>Comamonadaceae</taxon>
        <taxon>Comamonas</taxon>
    </lineage>
</organism>
<dbReference type="EMBL" id="VZOT01000009">
    <property type="protein sequence ID" value="KAB0585881.1"/>
    <property type="molecule type" value="Genomic_DNA"/>
</dbReference>
<dbReference type="AlphaFoldDB" id="A0A6A1R0R5"/>
<comment type="caution">
    <text evidence="1">The sequence shown here is derived from an EMBL/GenBank/DDBJ whole genome shotgun (WGS) entry which is preliminary data.</text>
</comment>
<protein>
    <submittedName>
        <fullName evidence="1">Uncharacterized protein</fullName>
    </submittedName>
</protein>
<gene>
    <name evidence="1" type="ORF">F7P80_12160</name>
</gene>